<name>A0A1R2BJW2_9CILI</name>
<keyword evidence="3" id="KW-1185">Reference proteome</keyword>
<gene>
    <name evidence="2" type="ORF">SteCoe_23415</name>
</gene>
<organism evidence="2 3">
    <name type="scientific">Stentor coeruleus</name>
    <dbReference type="NCBI Taxonomy" id="5963"/>
    <lineage>
        <taxon>Eukaryota</taxon>
        <taxon>Sar</taxon>
        <taxon>Alveolata</taxon>
        <taxon>Ciliophora</taxon>
        <taxon>Postciliodesmatophora</taxon>
        <taxon>Heterotrichea</taxon>
        <taxon>Heterotrichida</taxon>
        <taxon>Stentoridae</taxon>
        <taxon>Stentor</taxon>
    </lineage>
</organism>
<comment type="caution">
    <text evidence="2">The sequence shown here is derived from an EMBL/GenBank/DDBJ whole genome shotgun (WGS) entry which is preliminary data.</text>
</comment>
<evidence type="ECO:0000256" key="1">
    <source>
        <dbReference type="SAM" id="MobiDB-lite"/>
    </source>
</evidence>
<dbReference type="Proteomes" id="UP000187209">
    <property type="component" value="Unassembled WGS sequence"/>
</dbReference>
<protein>
    <recommendedName>
        <fullName evidence="4">G domain-containing protein</fullName>
    </recommendedName>
</protein>
<dbReference type="InterPro" id="IPR027417">
    <property type="entry name" value="P-loop_NTPase"/>
</dbReference>
<feature type="region of interest" description="Disordered" evidence="1">
    <location>
        <begin position="419"/>
        <end position="477"/>
    </location>
</feature>
<dbReference type="Gene3D" id="3.40.50.300">
    <property type="entry name" value="P-loop containing nucleotide triphosphate hydrolases"/>
    <property type="match status" value="1"/>
</dbReference>
<evidence type="ECO:0000313" key="2">
    <source>
        <dbReference type="EMBL" id="OMJ77063.1"/>
    </source>
</evidence>
<evidence type="ECO:0000313" key="3">
    <source>
        <dbReference type="Proteomes" id="UP000187209"/>
    </source>
</evidence>
<sequence length="477" mass="54073">MDSTRLSEEVDSINNAISMCDNAMPSRAQNTVIFVGLTGAGKTTVYSLICEKGLKIIENPDDGSLIYDLINQNDLQRIGTSIKSCTSIPNCKEIGGTLYIDTPGLEGNDGCSQQIINAFYIKKVFSISSQAKIILVIDYGIIAISRGKNLADLLNHLLELIPDKLMLKSCMSILITRCPSTYTPAIFANKANEFCANNNCFENSKDVLSNIVSNLSRIILFQAPNSISEPIPNIKSRLLVSLNTINWSSIKINPTVGSSAQLQLRDIIRTLNTRMNNGFNEVSNSIKSKFASSSNTGVLRSLLSHLSSMQSSKKTKELLKNLENLKNYANSASSNLINASYQKIIDANKLIKFYKLIIKVDKPINSWKLIISGLSSDLQSRISTLDEQERARKAREEAERRQKELKRLEDERKEAERIRQQQELERQRLQREQEERQRQYNEQLRRERERQEELRRQAAQPPRVVYRYRSPSPCDIF</sequence>
<proteinExistence type="predicted"/>
<reference evidence="2 3" key="1">
    <citation type="submission" date="2016-11" db="EMBL/GenBank/DDBJ databases">
        <title>The macronuclear genome of Stentor coeruleus: a giant cell with tiny introns.</title>
        <authorList>
            <person name="Slabodnick M."/>
            <person name="Ruby J.G."/>
            <person name="Reiff S.B."/>
            <person name="Swart E.C."/>
            <person name="Gosai S."/>
            <person name="Prabakaran S."/>
            <person name="Witkowska E."/>
            <person name="Larue G.E."/>
            <person name="Fisher S."/>
            <person name="Freeman R.M."/>
            <person name="Gunawardena J."/>
            <person name="Chu W."/>
            <person name="Stover N.A."/>
            <person name="Gregory B.D."/>
            <person name="Nowacki M."/>
            <person name="Derisi J."/>
            <person name="Roy S.W."/>
            <person name="Marshall W.F."/>
            <person name="Sood P."/>
        </authorList>
    </citation>
    <scope>NUCLEOTIDE SEQUENCE [LARGE SCALE GENOMIC DNA]</scope>
    <source>
        <strain evidence="2">WM001</strain>
    </source>
</reference>
<dbReference type="EMBL" id="MPUH01000595">
    <property type="protein sequence ID" value="OMJ77063.1"/>
    <property type="molecule type" value="Genomic_DNA"/>
</dbReference>
<dbReference type="OrthoDB" id="310514at2759"/>
<dbReference type="AlphaFoldDB" id="A0A1R2BJW2"/>
<feature type="compositionally biased region" description="Basic and acidic residues" evidence="1">
    <location>
        <begin position="419"/>
        <end position="456"/>
    </location>
</feature>
<dbReference type="SUPFAM" id="SSF52540">
    <property type="entry name" value="P-loop containing nucleoside triphosphate hydrolases"/>
    <property type="match status" value="1"/>
</dbReference>
<accession>A0A1R2BJW2</accession>
<evidence type="ECO:0008006" key="4">
    <source>
        <dbReference type="Google" id="ProtNLM"/>
    </source>
</evidence>